<evidence type="ECO:0000256" key="1">
    <source>
        <dbReference type="SAM" id="Coils"/>
    </source>
</evidence>
<feature type="compositionally biased region" description="Acidic residues" evidence="2">
    <location>
        <begin position="1786"/>
        <end position="1800"/>
    </location>
</feature>
<feature type="coiled-coil region" evidence="1">
    <location>
        <begin position="148"/>
        <end position="193"/>
    </location>
</feature>
<dbReference type="Proteomes" id="UP000193719">
    <property type="component" value="Unassembled WGS sequence"/>
</dbReference>
<feature type="region of interest" description="Disordered" evidence="2">
    <location>
        <begin position="1140"/>
        <end position="1164"/>
    </location>
</feature>
<feature type="region of interest" description="Disordered" evidence="2">
    <location>
        <begin position="626"/>
        <end position="674"/>
    </location>
</feature>
<dbReference type="OrthoDB" id="2159045at2759"/>
<feature type="compositionally biased region" description="Acidic residues" evidence="2">
    <location>
        <begin position="2177"/>
        <end position="2194"/>
    </location>
</feature>
<feature type="region of interest" description="Disordered" evidence="2">
    <location>
        <begin position="1415"/>
        <end position="1439"/>
    </location>
</feature>
<gene>
    <name evidence="3" type="ORF">BCR36DRAFT_374783</name>
</gene>
<evidence type="ECO:0000313" key="3">
    <source>
        <dbReference type="EMBL" id="ORX42020.1"/>
    </source>
</evidence>
<sequence>MQSLQPVRERKINKAHREYITSDNTMDMLNDKISIAVSIDKKKSNHTNNVERKRKRISAKNEILIPKLDEKYKISSNSSQHKKMNNNEMTENSMVVKPKKYYDQDEIRKYMKEKRLSRKKSKEELDQVVPEKPKPKSYNVNEVRDFMRKRLKAREEQHKKELQEKEKKSNDIKQRLERLREFQRKQINNNTNNKINSTSAEKINKSMRKEPPQIQRDNYLKSSMTKDNTIIIKNFQNNQNENDRSISADSASLYDNSMNTYSFINSSEYETIQAKMKNSSSFVDENELSTMLTANSTNIDSTKNDNMDMDNTVTSSSNYSEDYSIESLQYQAKRIQELIKNAEFLAQRIEQHTSKMPKPKENSIKISNLTSSEVHDRLTQMKSYSHSIHSVSDPSPSSSTSSPSSSSNHNPIALSSYHSPNMTSNYIEEEVPSIHENVSYPFSSPTHHEMPKAYQTPILESSKGKNEYYLTNNYSQFSNKALSHHPSIDDPMTQHYAQSLSSSSAIPLKNKLKEKDPYYSTEESIYNNTSATSPIPQEEDSWTKDKHHIERHSNFTLSSDSEIKLENLENITPSQWKVEINSPAKTGDNYSTINIFTRRFQPTRKEDIKKKSDSGSIYKKIVEKMEENQPQDHQTLSLYDDDQLNGVSSTERNDVTRTSENFSYDESDHSSSHFVDQHHYSDTFTNLSNYNSTDDSSHSSEYYSSTMDNNQQQPTPLPLPPQPTNYEHFYMPPLPPQSHQYYPPPQPQVASMHPLLSSTANEPKEVEGRLSPHSLSRKLMSEINYLETLNESNMQLEKMKNERNTVRTEQEMSNVLQALILKQRKHEMDIENANKFREEHLRTIGVQAIPEEQLRCIGVQAIPEDQLRCIGIQAVPEDQLRTIGVQALPETYEKSTLVKEQRNNTKHQSISTDLYEDSFEDLTDKDKSIHYSSESMTIPSLLNHHDQTIEKDSQLISNLDDSNSSSSLQMKESISKFRRNNFSSYSSAKDSDIEEEIPIQENSTSTIKESLPSKSSDKSISHELSIQEEIPEDVSHSKSKSSIDAISEDIPVTYSNSQNKEVTEESIIEEEINLSIKNQDSSNSNMVISPRYSSPKSIKSEEDLRRISRYLEKEKYPKSRSPSPSQHSINQYYQSMDSFESYQEQKDDPKETHDNHDFTSSSSLMSINEKIEQLKSKLLDDHLEKKEYRLSLSKEIAENLLKKRQKAIKWEEKLKKEEKEIKDILNKALNMQAKSPTVSSASSSYTLSNENDYLDSHYRAKEESKRKNHYVNSPLSNIPLKAEPEEMTSEMEIEENLDKNKNSSMDDYMEDDEAEDEEIIEENYDNHQSSSSFDKYKEEKEDIEERIEQSSAPTIKSDSIMEEIVSEKNTHSNTKSLAESIKESIDSNPSAINYYNSNSFESDVTAESIINNSMSHSRIKINPPRENSTKSKQESKRSTYSEILENDLKSFSISSSLISNEEDLDEEENKLKERIHLLKIQIDKQKNVAKQLFLEKKKQRQLIHQKLLEKEMHFRKQLDRINSIVKKTEDELNDIMKGGSVVSSPDVSILQEEQDQSVSESYSKMTGKYHYSSSQKTDSILNFALQYNYSDSFESERNSASLLTPKKSEKEYSSSFSSYKKEDLQEDHSMNITEESKKSMASEIPMEKIEKDSQSLIQIEEGRNSFVVEEDIEEDIPSEMEESRKEESIKDESEKEKDSFIVEKNIEENKSLQDESLKEEEKDSMIVEEKIEKVISSEIEESIKEESKKDSIIIEKSMEESIPSEMEENKRKQDESLKEEEKDSMVVEEEIEEAIPSEIEESIKEESKKDSIIIEKSMEESIPSEMEENKRKQDESLKEEEKDSMVVEEEIEEAIPSEIEESIKEESRKEENVNDESIKEGDSVIVEEGEEIEEAIPSEIEESIKDENISPNEEAEIKKENKSELDESIQSEFQIVEKKESIKEISEQKYSIPSEVSVEENIEESFPSEIQMKDIQDISESSHSETKSSITEKQNSKMEDEIQSDIEMVDTNMVENTKSSISEVQPSLKEEDMQYYSDDFVELETSKLSSQIQQSQIEKDQTLSEKPSSILNENEKEYEKSTNIESISEEIEEEVEENIEEEIMKTIESSVVEEKSSIKEPEIINSMKEGSSASVVSNEIKEEDVENKYADDTFIDEDQMKSTILSSSAENEKEESVSEEIDEEIEEESFENEEMSIKTSTEKEEENMSIKSSTEKEDISMKSLTEKEEEDISIKSLTEKVEEEEVIDEEVSKSISERIENSSEKIISEISEESSIKNEEVDSEVSKESSIKNEEVDSEESKESLVKNEEIDSELSKESLVKNEEVDSEESKESLVKNKEIGQESIIKEISQEKPTELSEKENSILEEEIEEEINTSEEKESVSIIDINDNNDIEDALAILQEASDIIKKDWTNTKEIQVEKENENEKQEIISNVTQQIFNDLLTDTMNVVNEITELKNNQQILLNEELIAQPVDETTENDIETDIAVNDITDSMMEGLIEEILKDVKLKEKLDNDSIENRLLQSNNIKSQNSFSSKVFERINNETVNRIAASFLEKIPEAEYIEPPFISASTLCMFDEYPLDFDERMRIRIVFDMVNEAITDIFKKAEYANNSNNWLRTKQALPPRALSTKDIKIKVLDLLNKWTNDREKFNFEPQPVLEVQLKEEENLFVDYDDRNIQIQNQVTEMIWNDLLEDSVHWLNKMEETKSK</sequence>
<feature type="region of interest" description="Disordered" evidence="2">
    <location>
        <begin position="383"/>
        <end position="417"/>
    </location>
</feature>
<feature type="compositionally biased region" description="Polar residues" evidence="2">
    <location>
        <begin position="1080"/>
        <end position="1097"/>
    </location>
</feature>
<feature type="compositionally biased region" description="Basic and acidic residues" evidence="2">
    <location>
        <begin position="1427"/>
        <end position="1439"/>
    </location>
</feature>
<feature type="compositionally biased region" description="Basic and acidic residues" evidence="2">
    <location>
        <begin position="121"/>
        <end position="134"/>
    </location>
</feature>
<feature type="compositionally biased region" description="Basic and acidic residues" evidence="2">
    <location>
        <begin position="1801"/>
        <end position="1819"/>
    </location>
</feature>
<feature type="compositionally biased region" description="Acidic residues" evidence="2">
    <location>
        <begin position="1846"/>
        <end position="1860"/>
    </location>
</feature>
<feature type="compositionally biased region" description="Basic and acidic residues" evidence="2">
    <location>
        <begin position="1971"/>
        <end position="1986"/>
    </location>
</feature>
<feature type="compositionally biased region" description="Basic and acidic residues" evidence="2">
    <location>
        <begin position="1861"/>
        <end position="1882"/>
    </location>
</feature>
<accession>A0A1Y1UVL2</accession>
<feature type="compositionally biased region" description="Basic and acidic residues" evidence="2">
    <location>
        <begin position="1143"/>
        <end position="1157"/>
    </location>
</feature>
<feature type="region of interest" description="Disordered" evidence="2">
    <location>
        <begin position="1637"/>
        <end position="1927"/>
    </location>
</feature>
<feature type="compositionally biased region" description="Basic and acidic residues" evidence="2">
    <location>
        <begin position="1767"/>
        <end position="1785"/>
    </location>
</feature>
<keyword evidence="4" id="KW-1185">Reference proteome</keyword>
<evidence type="ECO:0000313" key="4">
    <source>
        <dbReference type="Proteomes" id="UP000193719"/>
    </source>
</evidence>
<feature type="compositionally biased region" description="Basic and acidic residues" evidence="2">
    <location>
        <begin position="351"/>
        <end position="363"/>
    </location>
</feature>
<feature type="compositionally biased region" description="Basic and acidic residues" evidence="2">
    <location>
        <begin position="2250"/>
        <end position="2267"/>
    </location>
</feature>
<feature type="region of interest" description="Disordered" evidence="2">
    <location>
        <begin position="351"/>
        <end position="371"/>
    </location>
</feature>
<feature type="compositionally biased region" description="Basic and acidic residues" evidence="2">
    <location>
        <begin position="1915"/>
        <end position="1925"/>
    </location>
</feature>
<feature type="compositionally biased region" description="Low complexity" evidence="2">
    <location>
        <begin position="691"/>
        <end position="714"/>
    </location>
</feature>
<feature type="region of interest" description="Disordered" evidence="2">
    <location>
        <begin position="2147"/>
        <end position="2337"/>
    </location>
</feature>
<feature type="compositionally biased region" description="Basic and acidic residues" evidence="2">
    <location>
        <begin position="1681"/>
        <end position="1759"/>
    </location>
</feature>
<feature type="region of interest" description="Disordered" evidence="2">
    <location>
        <begin position="114"/>
        <end position="137"/>
    </location>
</feature>
<protein>
    <submittedName>
        <fullName evidence="3">Uncharacterized protein</fullName>
    </submittedName>
</protein>
<reference evidence="3 4" key="2">
    <citation type="submission" date="2016-08" db="EMBL/GenBank/DDBJ databases">
        <title>Pervasive Adenine N6-methylation of Active Genes in Fungi.</title>
        <authorList>
            <consortium name="DOE Joint Genome Institute"/>
            <person name="Mondo S.J."/>
            <person name="Dannebaum R.O."/>
            <person name="Kuo R.C."/>
            <person name="Labutti K."/>
            <person name="Haridas S."/>
            <person name="Kuo A."/>
            <person name="Salamov A."/>
            <person name="Ahrendt S.R."/>
            <person name="Lipzen A."/>
            <person name="Sullivan W."/>
            <person name="Andreopoulos W.B."/>
            <person name="Clum A."/>
            <person name="Lindquist E."/>
            <person name="Daum C."/>
            <person name="Ramamoorthy G.K."/>
            <person name="Gryganskyi A."/>
            <person name="Culley D."/>
            <person name="Magnuson J.K."/>
            <person name="James T.Y."/>
            <person name="O'Malley M.A."/>
            <person name="Stajich J.E."/>
            <person name="Spatafora J.W."/>
            <person name="Visel A."/>
            <person name="Grigoriev I.V."/>
        </authorList>
    </citation>
    <scope>NUCLEOTIDE SEQUENCE [LARGE SCALE GENOMIC DNA]</scope>
    <source>
        <strain evidence="4">finn</strain>
    </source>
</reference>
<dbReference type="STRING" id="1754191.A0A1Y1UVL2"/>
<feature type="region of interest" description="Disordered" evidence="2">
    <location>
        <begin position="2045"/>
        <end position="2097"/>
    </location>
</feature>
<evidence type="ECO:0000256" key="2">
    <source>
        <dbReference type="SAM" id="MobiDB-lite"/>
    </source>
</evidence>
<keyword evidence="1" id="KW-0175">Coiled coil</keyword>
<comment type="caution">
    <text evidence="3">The sequence shown here is derived from an EMBL/GenBank/DDBJ whole genome shotgun (WGS) entry which is preliminary data.</text>
</comment>
<feature type="compositionally biased region" description="Basic and acidic residues" evidence="2">
    <location>
        <begin position="1827"/>
        <end position="1845"/>
    </location>
</feature>
<dbReference type="EMBL" id="MCFH01000072">
    <property type="protein sequence ID" value="ORX42020.1"/>
    <property type="molecule type" value="Genomic_DNA"/>
</dbReference>
<reference evidence="3 4" key="1">
    <citation type="submission" date="2016-08" db="EMBL/GenBank/DDBJ databases">
        <title>Genomes of anaerobic fungi encode conserved fungal cellulosomes for biomass hydrolysis.</title>
        <authorList>
            <consortium name="DOE Joint Genome Institute"/>
            <person name="Haitjema C.H."/>
            <person name="Gilmore S.P."/>
            <person name="Henske J.K."/>
            <person name="Solomon K.V."/>
            <person name="De Groot R."/>
            <person name="Kuo A."/>
            <person name="Mondo S.J."/>
            <person name="Salamov A.A."/>
            <person name="Labutti K."/>
            <person name="Zhao Z."/>
            <person name="Chiniquy J."/>
            <person name="Barry K."/>
            <person name="Brewer H.M."/>
            <person name="Purvine S.O."/>
            <person name="Wright A.T."/>
            <person name="Boxma B."/>
            <person name="Van Alen T."/>
            <person name="Hackstein J.H."/>
            <person name="Baker S.E."/>
            <person name="Grigoriev I.V."/>
            <person name="O'Malley M.A."/>
        </authorList>
    </citation>
    <scope>NUCLEOTIDE SEQUENCE [LARGE SCALE GENOMIC DNA]</scope>
    <source>
        <strain evidence="4">finn</strain>
    </source>
</reference>
<feature type="compositionally biased region" description="Acidic residues" evidence="2">
    <location>
        <begin position="1668"/>
        <end position="1680"/>
    </location>
</feature>
<organism evidence="3 4">
    <name type="scientific">Piromyces finnis</name>
    <dbReference type="NCBI Taxonomy" id="1754191"/>
    <lineage>
        <taxon>Eukaryota</taxon>
        <taxon>Fungi</taxon>
        <taxon>Fungi incertae sedis</taxon>
        <taxon>Chytridiomycota</taxon>
        <taxon>Chytridiomycota incertae sedis</taxon>
        <taxon>Neocallimastigomycetes</taxon>
        <taxon>Neocallimastigales</taxon>
        <taxon>Neocallimastigaceae</taxon>
        <taxon>Piromyces</taxon>
    </lineage>
</organism>
<feature type="compositionally biased region" description="Basic and acidic residues" evidence="2">
    <location>
        <begin position="2274"/>
        <end position="2337"/>
    </location>
</feature>
<feature type="region of interest" description="Disordered" evidence="2">
    <location>
        <begin position="985"/>
        <end position="1043"/>
    </location>
</feature>
<feature type="compositionally biased region" description="Basic and acidic residues" evidence="2">
    <location>
        <begin position="2073"/>
        <end position="2082"/>
    </location>
</feature>
<feature type="compositionally biased region" description="Basic and acidic residues" evidence="2">
    <location>
        <begin position="2200"/>
        <end position="2226"/>
    </location>
</feature>
<proteinExistence type="predicted"/>
<feature type="region of interest" description="Disordered" evidence="2">
    <location>
        <begin position="691"/>
        <end position="717"/>
    </location>
</feature>
<name>A0A1Y1UVL2_9FUNG</name>
<feature type="compositionally biased region" description="Acidic residues" evidence="2">
    <location>
        <begin position="2087"/>
        <end position="2097"/>
    </location>
</feature>
<feature type="region of interest" description="Disordered" evidence="2">
    <location>
        <begin position="1944"/>
        <end position="2001"/>
    </location>
</feature>
<feature type="compositionally biased region" description="Low complexity" evidence="2">
    <location>
        <begin position="383"/>
        <end position="409"/>
    </location>
</feature>
<feature type="coiled-coil region" evidence="1">
    <location>
        <begin position="1200"/>
        <end position="1234"/>
    </location>
</feature>
<feature type="compositionally biased region" description="Basic and acidic residues" evidence="2">
    <location>
        <begin position="1637"/>
        <end position="1653"/>
    </location>
</feature>
<feature type="compositionally biased region" description="Acidic residues" evidence="2">
    <location>
        <begin position="1885"/>
        <end position="1901"/>
    </location>
</feature>
<feature type="region of interest" description="Disordered" evidence="2">
    <location>
        <begin position="1080"/>
        <end position="1100"/>
    </location>
</feature>